<keyword evidence="2" id="KW-1185">Reference proteome</keyword>
<dbReference type="EMBL" id="JACSDZ010000022">
    <property type="protein sequence ID" value="KAF7381279.1"/>
    <property type="molecule type" value="Genomic_DNA"/>
</dbReference>
<dbReference type="AlphaFoldDB" id="A0A834J3Z0"/>
<organism evidence="1 2">
    <name type="scientific">Vespula germanica</name>
    <name type="common">German yellow jacket</name>
    <name type="synonym">Paravespula germanica</name>
    <dbReference type="NCBI Taxonomy" id="30212"/>
    <lineage>
        <taxon>Eukaryota</taxon>
        <taxon>Metazoa</taxon>
        <taxon>Ecdysozoa</taxon>
        <taxon>Arthropoda</taxon>
        <taxon>Hexapoda</taxon>
        <taxon>Insecta</taxon>
        <taxon>Pterygota</taxon>
        <taxon>Neoptera</taxon>
        <taxon>Endopterygota</taxon>
        <taxon>Hymenoptera</taxon>
        <taxon>Apocrita</taxon>
        <taxon>Aculeata</taxon>
        <taxon>Vespoidea</taxon>
        <taxon>Vespidae</taxon>
        <taxon>Vespinae</taxon>
        <taxon>Vespula</taxon>
    </lineage>
</organism>
<protein>
    <submittedName>
        <fullName evidence="1">Uncharacterized protein</fullName>
    </submittedName>
</protein>
<sequence>MKKRNEEAKIKQLHYSIQHISVRATDYTVLSTKSISRTRKVDAKFAKKETVKIRKELTLDRELLAVYNSPKFFRHVDEDKKLTIKTSHTPLIYAFRQRADKKPTLRQVTQLDFISQFSSYTCMAAELKITSVLRMNFQCSKIHPPKKPLPEKDRNVKDLNGVSKKVLTDQNANFTGTLTRIVARIFNI</sequence>
<comment type="caution">
    <text evidence="1">The sequence shown here is derived from an EMBL/GenBank/DDBJ whole genome shotgun (WGS) entry which is preliminary data.</text>
</comment>
<dbReference type="Proteomes" id="UP000617340">
    <property type="component" value="Unassembled WGS sequence"/>
</dbReference>
<evidence type="ECO:0000313" key="1">
    <source>
        <dbReference type="EMBL" id="KAF7381279.1"/>
    </source>
</evidence>
<accession>A0A834J3Z0</accession>
<reference evidence="1" key="1">
    <citation type="journal article" date="2020" name="G3 (Bethesda)">
        <title>High-Quality Assemblies for Three Invasive Social Wasps from the &lt;i&gt;Vespula&lt;/i&gt; Genus.</title>
        <authorList>
            <person name="Harrop T.W.R."/>
            <person name="Guhlin J."/>
            <person name="McLaughlin G.M."/>
            <person name="Permina E."/>
            <person name="Stockwell P."/>
            <person name="Gilligan J."/>
            <person name="Le Lec M.F."/>
            <person name="Gruber M.A.M."/>
            <person name="Quinn O."/>
            <person name="Lovegrove M."/>
            <person name="Duncan E.J."/>
            <person name="Remnant E.J."/>
            <person name="Van Eeckhoven J."/>
            <person name="Graham B."/>
            <person name="Knapp R.A."/>
            <person name="Langford K.W."/>
            <person name="Kronenberg Z."/>
            <person name="Press M.O."/>
            <person name="Eacker S.M."/>
            <person name="Wilson-Rankin E.E."/>
            <person name="Purcell J."/>
            <person name="Lester P.J."/>
            <person name="Dearden P.K."/>
        </authorList>
    </citation>
    <scope>NUCLEOTIDE SEQUENCE</scope>
    <source>
        <strain evidence="1">Linc-1</strain>
    </source>
</reference>
<evidence type="ECO:0000313" key="2">
    <source>
        <dbReference type="Proteomes" id="UP000617340"/>
    </source>
</evidence>
<name>A0A834J3Z0_VESGE</name>
<gene>
    <name evidence="1" type="ORF">HZH68_016154</name>
</gene>
<proteinExistence type="predicted"/>